<accession>A0A0B7F6N0</accession>
<keyword evidence="3" id="KW-1185">Reference proteome</keyword>
<feature type="compositionally biased region" description="Polar residues" evidence="1">
    <location>
        <begin position="53"/>
        <end position="67"/>
    </location>
</feature>
<evidence type="ECO:0000313" key="3">
    <source>
        <dbReference type="Proteomes" id="UP000059188"/>
    </source>
</evidence>
<dbReference type="AlphaFoldDB" id="A0A0B7F6N0"/>
<feature type="region of interest" description="Disordered" evidence="1">
    <location>
        <begin position="1"/>
        <end position="67"/>
    </location>
</feature>
<gene>
    <name evidence="2" type="ORF">RSOLAG1IB_11472</name>
</gene>
<dbReference type="EMBL" id="LN679233">
    <property type="protein sequence ID" value="CEL53736.1"/>
    <property type="molecule type" value="Genomic_DNA"/>
</dbReference>
<sequence length="67" mass="7277">MADPHETPRAPQPLGVAFAEDTKKGKQKANIKIEDNNDPWHSVSDSGDELPDKSTSGASTKWTPKMS</sequence>
<reference evidence="2 3" key="1">
    <citation type="submission" date="2014-11" db="EMBL/GenBank/DDBJ databases">
        <authorList>
            <person name="Wibberg Daniel"/>
        </authorList>
    </citation>
    <scope>NUCLEOTIDE SEQUENCE [LARGE SCALE GENOMIC DNA]</scope>
    <source>
        <strain evidence="2">Rhizoctonia solani AG1-IB 7/3/14</strain>
    </source>
</reference>
<organism evidence="2 3">
    <name type="scientific">Thanatephorus cucumeris (strain AG1-IB / isolate 7/3/14)</name>
    <name type="common">Lettuce bottom rot fungus</name>
    <name type="synonym">Rhizoctonia solani</name>
    <dbReference type="NCBI Taxonomy" id="1108050"/>
    <lineage>
        <taxon>Eukaryota</taxon>
        <taxon>Fungi</taxon>
        <taxon>Dikarya</taxon>
        <taxon>Basidiomycota</taxon>
        <taxon>Agaricomycotina</taxon>
        <taxon>Agaricomycetes</taxon>
        <taxon>Cantharellales</taxon>
        <taxon>Ceratobasidiaceae</taxon>
        <taxon>Rhizoctonia</taxon>
        <taxon>Rhizoctonia solani AG-1</taxon>
    </lineage>
</organism>
<dbReference type="Proteomes" id="UP000059188">
    <property type="component" value="Unassembled WGS sequence"/>
</dbReference>
<evidence type="ECO:0000256" key="1">
    <source>
        <dbReference type="SAM" id="MobiDB-lite"/>
    </source>
</evidence>
<name>A0A0B7F6N0_THACB</name>
<protein>
    <submittedName>
        <fullName evidence="2">Uncharacterized protein</fullName>
    </submittedName>
</protein>
<evidence type="ECO:0000313" key="2">
    <source>
        <dbReference type="EMBL" id="CEL53736.1"/>
    </source>
</evidence>
<proteinExistence type="predicted"/>